<feature type="domain" description="Ig-like" evidence="4">
    <location>
        <begin position="275"/>
        <end position="343"/>
    </location>
</feature>
<keyword evidence="1" id="KW-0677">Repeat</keyword>
<comment type="caution">
    <text evidence="5">The sequence shown here is derived from an EMBL/GenBank/DDBJ whole genome shotgun (WGS) entry which is preliminary data.</text>
</comment>
<keyword evidence="2" id="KW-0393">Immunoglobulin domain</keyword>
<dbReference type="InterPro" id="IPR013783">
    <property type="entry name" value="Ig-like_fold"/>
</dbReference>
<dbReference type="SUPFAM" id="SSF48726">
    <property type="entry name" value="Immunoglobulin"/>
    <property type="match status" value="3"/>
</dbReference>
<dbReference type="CDD" id="cd00096">
    <property type="entry name" value="Ig"/>
    <property type="match status" value="1"/>
</dbReference>
<dbReference type="InterPro" id="IPR013098">
    <property type="entry name" value="Ig_I-set"/>
</dbReference>
<evidence type="ECO:0000259" key="4">
    <source>
        <dbReference type="PROSITE" id="PS50835"/>
    </source>
</evidence>
<dbReference type="SMART" id="SM00408">
    <property type="entry name" value="IGc2"/>
    <property type="match status" value="2"/>
</dbReference>
<dbReference type="FunFam" id="2.60.40.10:FF:001233">
    <property type="entry name" value="Uncharacterized protein, isoform B"/>
    <property type="match status" value="1"/>
</dbReference>
<dbReference type="InterPro" id="IPR003598">
    <property type="entry name" value="Ig_sub2"/>
</dbReference>
<dbReference type="InterPro" id="IPR036179">
    <property type="entry name" value="Ig-like_dom_sf"/>
</dbReference>
<feature type="compositionally biased region" description="Basic and acidic residues" evidence="3">
    <location>
        <begin position="21"/>
        <end position="35"/>
    </location>
</feature>
<dbReference type="Pfam" id="PF07679">
    <property type="entry name" value="I-set"/>
    <property type="match status" value="1"/>
</dbReference>
<name>A0AAN7P856_9COLE</name>
<dbReference type="GO" id="GO:0050808">
    <property type="term" value="P:synapse organization"/>
    <property type="evidence" value="ECO:0007669"/>
    <property type="project" value="TreeGrafter"/>
</dbReference>
<dbReference type="InterPro" id="IPR007110">
    <property type="entry name" value="Ig-like_dom"/>
</dbReference>
<dbReference type="GO" id="GO:0030424">
    <property type="term" value="C:axon"/>
    <property type="evidence" value="ECO:0007669"/>
    <property type="project" value="TreeGrafter"/>
</dbReference>
<evidence type="ECO:0000313" key="5">
    <source>
        <dbReference type="EMBL" id="KAK4878168.1"/>
    </source>
</evidence>
<sequence>MTAREEEKIKPKTKNLKQPNKPKDETTECDEKTNKTEHIACKTQNRKTQETTKPSKEETVVLINIGSYVIVRYDKEFYPAKVFAKDKDQYYCCAMRRSGRDHWKWPERSSSVLVWRKGSNLISAGHHLITSDKRFFLQSFNLQLRGVRITDQGDYTCQIGDGSLGDLIHTVEILIPPNLSIIPPEKQVTAKQGGSVLFECQTDGNPTPLVQWSKKDGILPSGLQVESGSTLTLNDLQKHYSGIYQCTASNGIGQPATAEIKLIVLYPPEVHVVRSWYNTKDNLEAKLSCLNSFPLQPTDKRSISNTGTTSTLTIRNVQFSDFGNYSCVVVNSIGKDKKYVEISGKPGMADIISPGFSNPNNYKLTWTVQSVFPILEAKILFRRLLINTSYHHHDQWHDMIIRPTEVSFNSESTERLQQYQLNGLIPDSVYECLIQTKSQYGYSELSNLHQWFTSRVGRQIESGCAAISSHILFLLSSTAFLKVY</sequence>
<protein>
    <recommendedName>
        <fullName evidence="4">Ig-like domain-containing protein</fullName>
    </recommendedName>
</protein>
<feature type="domain" description="Ig-like" evidence="4">
    <location>
        <begin position="177"/>
        <end position="264"/>
    </location>
</feature>
<accession>A0AAN7P856</accession>
<evidence type="ECO:0000256" key="3">
    <source>
        <dbReference type="SAM" id="MobiDB-lite"/>
    </source>
</evidence>
<dbReference type="PANTHER" id="PTHR45080:SF38">
    <property type="entry name" value="FI23916P1-RELATED"/>
    <property type="match status" value="1"/>
</dbReference>
<gene>
    <name evidence="5" type="ORF">RN001_010674</name>
</gene>
<dbReference type="Proteomes" id="UP001353858">
    <property type="component" value="Unassembled WGS sequence"/>
</dbReference>
<dbReference type="GO" id="GO:0008046">
    <property type="term" value="F:axon guidance receptor activity"/>
    <property type="evidence" value="ECO:0007669"/>
    <property type="project" value="TreeGrafter"/>
</dbReference>
<dbReference type="InterPro" id="IPR003599">
    <property type="entry name" value="Ig_sub"/>
</dbReference>
<evidence type="ECO:0000313" key="6">
    <source>
        <dbReference type="Proteomes" id="UP001353858"/>
    </source>
</evidence>
<organism evidence="5 6">
    <name type="scientific">Aquatica leii</name>
    <dbReference type="NCBI Taxonomy" id="1421715"/>
    <lineage>
        <taxon>Eukaryota</taxon>
        <taxon>Metazoa</taxon>
        <taxon>Ecdysozoa</taxon>
        <taxon>Arthropoda</taxon>
        <taxon>Hexapoda</taxon>
        <taxon>Insecta</taxon>
        <taxon>Pterygota</taxon>
        <taxon>Neoptera</taxon>
        <taxon>Endopterygota</taxon>
        <taxon>Coleoptera</taxon>
        <taxon>Polyphaga</taxon>
        <taxon>Elateriformia</taxon>
        <taxon>Elateroidea</taxon>
        <taxon>Lampyridae</taxon>
        <taxon>Luciolinae</taxon>
        <taxon>Aquatica</taxon>
    </lineage>
</organism>
<proteinExistence type="predicted"/>
<dbReference type="Gene3D" id="2.60.40.10">
    <property type="entry name" value="Immunoglobulins"/>
    <property type="match status" value="3"/>
</dbReference>
<dbReference type="PROSITE" id="PS50835">
    <property type="entry name" value="IG_LIKE"/>
    <property type="match status" value="2"/>
</dbReference>
<dbReference type="EMBL" id="JARPUR010000004">
    <property type="protein sequence ID" value="KAK4878168.1"/>
    <property type="molecule type" value="Genomic_DNA"/>
</dbReference>
<dbReference type="AlphaFoldDB" id="A0AAN7P856"/>
<keyword evidence="6" id="KW-1185">Reference proteome</keyword>
<dbReference type="SUPFAM" id="SSF49265">
    <property type="entry name" value="Fibronectin type III"/>
    <property type="match status" value="1"/>
</dbReference>
<dbReference type="Pfam" id="PF13927">
    <property type="entry name" value="Ig_3"/>
    <property type="match status" value="1"/>
</dbReference>
<dbReference type="GO" id="GO:0007156">
    <property type="term" value="P:homophilic cell adhesion via plasma membrane adhesion molecules"/>
    <property type="evidence" value="ECO:0007669"/>
    <property type="project" value="TreeGrafter"/>
</dbReference>
<dbReference type="InterPro" id="IPR036116">
    <property type="entry name" value="FN3_sf"/>
</dbReference>
<feature type="region of interest" description="Disordered" evidence="3">
    <location>
        <begin position="1"/>
        <end position="35"/>
    </location>
</feature>
<dbReference type="GO" id="GO:0043025">
    <property type="term" value="C:neuronal cell body"/>
    <property type="evidence" value="ECO:0007669"/>
    <property type="project" value="TreeGrafter"/>
</dbReference>
<evidence type="ECO:0000256" key="2">
    <source>
        <dbReference type="ARBA" id="ARBA00023319"/>
    </source>
</evidence>
<evidence type="ECO:0000256" key="1">
    <source>
        <dbReference type="ARBA" id="ARBA00022737"/>
    </source>
</evidence>
<feature type="compositionally biased region" description="Basic and acidic residues" evidence="3">
    <location>
        <begin position="1"/>
        <end position="10"/>
    </location>
</feature>
<dbReference type="SMART" id="SM00409">
    <property type="entry name" value="IG"/>
    <property type="match status" value="3"/>
</dbReference>
<dbReference type="GO" id="GO:0005886">
    <property type="term" value="C:plasma membrane"/>
    <property type="evidence" value="ECO:0007669"/>
    <property type="project" value="TreeGrafter"/>
</dbReference>
<dbReference type="InterPro" id="IPR050958">
    <property type="entry name" value="Cell_Adh-Cytoskel_Orgn"/>
</dbReference>
<dbReference type="PANTHER" id="PTHR45080">
    <property type="entry name" value="CONTACTIN 5"/>
    <property type="match status" value="1"/>
</dbReference>
<reference evidence="6" key="1">
    <citation type="submission" date="2023-01" db="EMBL/GenBank/DDBJ databases">
        <title>Key to firefly adult light organ development and bioluminescence: homeobox transcription factors regulate luciferase expression and transportation to peroxisome.</title>
        <authorList>
            <person name="Fu X."/>
        </authorList>
    </citation>
    <scope>NUCLEOTIDE SEQUENCE [LARGE SCALE GENOMIC DNA]</scope>
</reference>